<sequence>MGLEENHFGGVSELDGGLRVAFGNTAQPFQEARRDSPDGHDDAFVCIHDEPLVGEGRLFCNLKCEQ</sequence>
<name>A0AAV4P0E0_9ARAC</name>
<dbReference type="Proteomes" id="UP001054837">
    <property type="component" value="Unassembled WGS sequence"/>
</dbReference>
<proteinExistence type="predicted"/>
<evidence type="ECO:0000313" key="2">
    <source>
        <dbReference type="Proteomes" id="UP001054837"/>
    </source>
</evidence>
<evidence type="ECO:0000313" key="1">
    <source>
        <dbReference type="EMBL" id="GIX90632.1"/>
    </source>
</evidence>
<protein>
    <submittedName>
        <fullName evidence="1">Uncharacterized protein</fullName>
    </submittedName>
</protein>
<reference evidence="1 2" key="1">
    <citation type="submission" date="2021-06" db="EMBL/GenBank/DDBJ databases">
        <title>Caerostris darwini draft genome.</title>
        <authorList>
            <person name="Kono N."/>
            <person name="Arakawa K."/>
        </authorList>
    </citation>
    <scope>NUCLEOTIDE SEQUENCE [LARGE SCALE GENOMIC DNA]</scope>
</reference>
<dbReference type="AlphaFoldDB" id="A0AAV4P0E0"/>
<accession>A0AAV4P0E0</accession>
<organism evidence="1 2">
    <name type="scientific">Caerostris darwini</name>
    <dbReference type="NCBI Taxonomy" id="1538125"/>
    <lineage>
        <taxon>Eukaryota</taxon>
        <taxon>Metazoa</taxon>
        <taxon>Ecdysozoa</taxon>
        <taxon>Arthropoda</taxon>
        <taxon>Chelicerata</taxon>
        <taxon>Arachnida</taxon>
        <taxon>Araneae</taxon>
        <taxon>Araneomorphae</taxon>
        <taxon>Entelegynae</taxon>
        <taxon>Araneoidea</taxon>
        <taxon>Araneidae</taxon>
        <taxon>Caerostris</taxon>
    </lineage>
</organism>
<gene>
    <name evidence="1" type="ORF">CDAR_110121</name>
</gene>
<dbReference type="EMBL" id="BPLQ01002262">
    <property type="protein sequence ID" value="GIX90632.1"/>
    <property type="molecule type" value="Genomic_DNA"/>
</dbReference>
<keyword evidence="2" id="KW-1185">Reference proteome</keyword>
<comment type="caution">
    <text evidence="1">The sequence shown here is derived from an EMBL/GenBank/DDBJ whole genome shotgun (WGS) entry which is preliminary data.</text>
</comment>